<proteinExistence type="predicted"/>
<evidence type="ECO:0000256" key="1">
    <source>
        <dbReference type="SAM" id="MobiDB-lite"/>
    </source>
</evidence>
<organism evidence="2">
    <name type="scientific">uncultured Thermomicrobiales bacterium</name>
    <dbReference type="NCBI Taxonomy" id="1645740"/>
    <lineage>
        <taxon>Bacteria</taxon>
        <taxon>Pseudomonadati</taxon>
        <taxon>Thermomicrobiota</taxon>
        <taxon>Thermomicrobia</taxon>
        <taxon>Thermomicrobiales</taxon>
        <taxon>environmental samples</taxon>
    </lineage>
</organism>
<sequence>GRGPRQRGGHPGLLAVGLQGQA</sequence>
<evidence type="ECO:0000313" key="2">
    <source>
        <dbReference type="EMBL" id="CAA9554397.1"/>
    </source>
</evidence>
<feature type="region of interest" description="Disordered" evidence="1">
    <location>
        <begin position="1"/>
        <end position="22"/>
    </location>
</feature>
<name>A0A6J4UP08_9BACT</name>
<dbReference type="EMBL" id="CADCWH010000186">
    <property type="protein sequence ID" value="CAA9554397.1"/>
    <property type="molecule type" value="Genomic_DNA"/>
</dbReference>
<gene>
    <name evidence="2" type="ORF">AVDCRST_MAG70-1178</name>
</gene>
<dbReference type="AlphaFoldDB" id="A0A6J4UP08"/>
<feature type="non-terminal residue" evidence="2">
    <location>
        <position position="22"/>
    </location>
</feature>
<reference evidence="2" key="1">
    <citation type="submission" date="2020-02" db="EMBL/GenBank/DDBJ databases">
        <authorList>
            <person name="Meier V. D."/>
        </authorList>
    </citation>
    <scope>NUCLEOTIDE SEQUENCE</scope>
    <source>
        <strain evidence="2">AVDCRST_MAG70</strain>
    </source>
</reference>
<feature type="non-terminal residue" evidence="2">
    <location>
        <position position="1"/>
    </location>
</feature>
<accession>A0A6J4UP08</accession>
<protein>
    <submittedName>
        <fullName evidence="2">Uncharacterized protein</fullName>
    </submittedName>
</protein>